<dbReference type="RefSeq" id="WP_394487632.1">
    <property type="nucleotide sequence ID" value="NZ_JBIGIA010000005.1"/>
</dbReference>
<gene>
    <name evidence="2" type="ORF">ACG00X_08415</name>
</gene>
<proteinExistence type="predicted"/>
<comment type="caution">
    <text evidence="2">The sequence shown here is derived from an EMBL/GenBank/DDBJ whole genome shotgun (WGS) entry which is preliminary data.</text>
</comment>
<dbReference type="Proteomes" id="UP001606305">
    <property type="component" value="Unassembled WGS sequence"/>
</dbReference>
<name>A0ABW7G4L8_9BURK</name>
<dbReference type="InterPro" id="IPR046109">
    <property type="entry name" value="DUF6046"/>
</dbReference>
<evidence type="ECO:0000313" key="3">
    <source>
        <dbReference type="Proteomes" id="UP001606305"/>
    </source>
</evidence>
<accession>A0ABW7G4L8</accession>
<sequence length="294" mass="31279">MTVRLGKIELTAVQSLHTEESRTLVEQRVPEQQGSVFQDLGRDPVTLMLEGLLLGEQALQTLEKLRQAQAKAEPLSFAADIAEGSELTEVVIEDFRARQMAGYAARFRFSLRLREHVEPPQPAGAATAAVDSGVQADAASWADDNLAAAGALQDPASLAGTLAERPEVLQQLDMDDLGGAVTQNLDAMDTGQLGGMLASVGEVDPAKASALFDGIQKAGGMGQMLQKYIAEGSSFIDQLRKIPLSSLMKAFSGGLEFLKALKDVADKAAKLVRDIGSLQLPPEIDAIVKRGGKR</sequence>
<reference evidence="2 3" key="1">
    <citation type="submission" date="2024-09" db="EMBL/GenBank/DDBJ databases">
        <title>Novel species of the genus Pelomonas and Roseateles isolated from streams.</title>
        <authorList>
            <person name="Lu H."/>
        </authorList>
    </citation>
    <scope>NUCLEOTIDE SEQUENCE [LARGE SCALE GENOMIC DNA]</scope>
    <source>
        <strain evidence="2 3">BYS96W</strain>
    </source>
</reference>
<protein>
    <submittedName>
        <fullName evidence="2">DUF6046 domain-containing protein</fullName>
    </submittedName>
</protein>
<evidence type="ECO:0000313" key="2">
    <source>
        <dbReference type="EMBL" id="MFG6456855.1"/>
    </source>
</evidence>
<feature type="domain" description="DUF6046" evidence="1">
    <location>
        <begin position="19"/>
        <end position="113"/>
    </location>
</feature>
<dbReference type="EMBL" id="JBIGIA010000005">
    <property type="protein sequence ID" value="MFG6456855.1"/>
    <property type="molecule type" value="Genomic_DNA"/>
</dbReference>
<dbReference type="Pfam" id="PF19512">
    <property type="entry name" value="DUF6046"/>
    <property type="match status" value="1"/>
</dbReference>
<keyword evidence="3" id="KW-1185">Reference proteome</keyword>
<evidence type="ECO:0000259" key="1">
    <source>
        <dbReference type="Pfam" id="PF19512"/>
    </source>
</evidence>
<organism evidence="2 3">
    <name type="scientific">Pelomonas nitida</name>
    <dbReference type="NCBI Taxonomy" id="3299027"/>
    <lineage>
        <taxon>Bacteria</taxon>
        <taxon>Pseudomonadati</taxon>
        <taxon>Pseudomonadota</taxon>
        <taxon>Betaproteobacteria</taxon>
        <taxon>Burkholderiales</taxon>
        <taxon>Sphaerotilaceae</taxon>
        <taxon>Roseateles</taxon>
    </lineage>
</organism>